<dbReference type="PANTHER" id="PTHR32063">
    <property type="match status" value="1"/>
</dbReference>
<evidence type="ECO:0000256" key="1">
    <source>
        <dbReference type="ARBA" id="ARBA00004429"/>
    </source>
</evidence>
<dbReference type="RefSeq" id="WP_169654188.1">
    <property type="nucleotide sequence ID" value="NZ_JABANE010000001.1"/>
</dbReference>
<dbReference type="InterPro" id="IPR004764">
    <property type="entry name" value="MdtF-like"/>
</dbReference>
<dbReference type="GO" id="GO:0009636">
    <property type="term" value="P:response to toxic substance"/>
    <property type="evidence" value="ECO:0007669"/>
    <property type="project" value="UniProtKB-ARBA"/>
</dbReference>
<feature type="transmembrane region" description="Helical" evidence="9">
    <location>
        <begin position="901"/>
        <end position="920"/>
    </location>
</feature>
<dbReference type="FunFam" id="1.20.1640.10:FF:000001">
    <property type="entry name" value="Efflux pump membrane transporter"/>
    <property type="match status" value="1"/>
</dbReference>
<dbReference type="NCBIfam" id="TIGR00915">
    <property type="entry name" value="2A0602"/>
    <property type="match status" value="1"/>
</dbReference>
<proteinExistence type="inferred from homology"/>
<comment type="similarity">
    <text evidence="2">Belongs to the resistance-nodulation-cell division (RND) (TC 2.A.6) family.</text>
</comment>
<feature type="transmembrane region" description="Helical" evidence="9">
    <location>
        <begin position="347"/>
        <end position="366"/>
    </location>
</feature>
<dbReference type="PRINTS" id="PR00702">
    <property type="entry name" value="ACRIFLAVINRP"/>
</dbReference>
<evidence type="ECO:0000256" key="5">
    <source>
        <dbReference type="ARBA" id="ARBA00022519"/>
    </source>
</evidence>
<evidence type="ECO:0000256" key="6">
    <source>
        <dbReference type="ARBA" id="ARBA00022692"/>
    </source>
</evidence>
<evidence type="ECO:0000313" key="11">
    <source>
        <dbReference type="EMBL" id="NME66435.1"/>
    </source>
</evidence>
<dbReference type="PANTHER" id="PTHR32063:SF11">
    <property type="entry name" value="CATION OR DRUG EFFLUX SYSTEM PROTEIN"/>
    <property type="match status" value="1"/>
</dbReference>
<feature type="transmembrane region" description="Helical" evidence="9">
    <location>
        <begin position="542"/>
        <end position="561"/>
    </location>
</feature>
<dbReference type="GO" id="GO:0015562">
    <property type="term" value="F:efflux transmembrane transporter activity"/>
    <property type="evidence" value="ECO:0007669"/>
    <property type="project" value="InterPro"/>
</dbReference>
<feature type="transmembrane region" description="Helical" evidence="9">
    <location>
        <begin position="1012"/>
        <end position="1035"/>
    </location>
</feature>
<dbReference type="InterPro" id="IPR000731">
    <property type="entry name" value="SSD"/>
</dbReference>
<feature type="transmembrane region" description="Helical" evidence="9">
    <location>
        <begin position="875"/>
        <end position="894"/>
    </location>
</feature>
<evidence type="ECO:0000256" key="8">
    <source>
        <dbReference type="ARBA" id="ARBA00023136"/>
    </source>
</evidence>
<dbReference type="PROSITE" id="PS50156">
    <property type="entry name" value="SSD"/>
    <property type="match status" value="1"/>
</dbReference>
<dbReference type="Proteomes" id="UP000576082">
    <property type="component" value="Unassembled WGS sequence"/>
</dbReference>
<evidence type="ECO:0000256" key="2">
    <source>
        <dbReference type="ARBA" id="ARBA00010942"/>
    </source>
</evidence>
<keyword evidence="5" id="KW-0997">Cell inner membrane</keyword>
<dbReference type="EMBL" id="JABANE010000001">
    <property type="protein sequence ID" value="NME66435.1"/>
    <property type="molecule type" value="Genomic_DNA"/>
</dbReference>
<organism evidence="11 12">
    <name type="scientific">Flammeovirga aprica JL-4</name>
    <dbReference type="NCBI Taxonomy" id="694437"/>
    <lineage>
        <taxon>Bacteria</taxon>
        <taxon>Pseudomonadati</taxon>
        <taxon>Bacteroidota</taxon>
        <taxon>Cytophagia</taxon>
        <taxon>Cytophagales</taxon>
        <taxon>Flammeovirgaceae</taxon>
        <taxon>Flammeovirga</taxon>
    </lineage>
</organism>
<feature type="transmembrane region" description="Helical" evidence="9">
    <location>
        <begin position="399"/>
        <end position="423"/>
    </location>
</feature>
<sequence length="1055" mass="114959">MSKEQIKSNFFVRRPIVAMVIAIIMTIVGGVSITGLPIEQYPNLTPPIVKISATYTGASALNVEQSVATPLEQEINGVENMIYMKSINSNDGTLQIQTSFDIGTDPDMSTVFTQNRVATATPKLPDGVKRTGVKTEKSLPNILMLITLTSPDGRYDQNFLGNYSLINIKDVLARTKGIGSVSVLGTSDYSMRIWVKPDRLAKLNLTIPEITTAVNNQNVIVPGGKFGAEPAPKGTEFTYTVLLPDRLQSEEEFGNIVVRTNKDGSQVLLSDVARIELGVETYSAFTRLNGANCAVIAIYQAPGSNAVALAEEMISKMDALKEDFPNGINYEVSLDSTKPITAGIDEIIETLFIALLLVVLVVYVFIQDWRATLVPTMAIPVSLVAAFMLFPLLGFTINVLSLLGLVLAIGIVVDDAIVVVDAVQVYLEEGYNAKDATNKAMSEVTAPVIATTLVLVAVFIPVAGMAGITGRLYQQFAITVAVSVCFSSLNALTLSPALCGLILRKKEPVGGPLGAFFKVFNNVFDRSTTSYLSVTKIATRKILMSCIFIGGTLLAAGWLGVKVPVGFIPEEDQGYIFINAQLPVASSLQRTNDLAYKIEKITAQVEEIEMNTTVAGYSLLSSSMSTNSAFFFVTLKSWDKRELTAKQVVQKLNYLFATQITEAKVFAFGPPAIPGLGNGSGFSIMVQDKGGNTPDYLANYTNEFIKAANARPEIAMAFTTFESSVPQRFIDINRDKILKLGVNLNDVYTTFAAFLGGSYINDFNRFGRLYRAYVQAEPEYRNDEKQLDMFYVKSSNGSKVPLSTLVNVEKISGPEYTNRFNLLRSVEVTGSPAPGFSSGQAMDALEEVAKEVLPDNMTYAWNGMSYQEKKASGSVFIIFAFSLLFVFLILAAQYESWSMPFSILLGTPFAIFGAFLMIWVARFFSESYENNIFAQISLVMLIAMAAKNAILIVEFAKLKFDEGLSLFDAAIKSAELRFRPILMTAFSFILGVLPLVIATGSGAEARKVMGMALLGGMGMATILGLFLYPMLFVLVGKIAKYEEKRDKEIQTNGEA</sequence>
<evidence type="ECO:0000256" key="4">
    <source>
        <dbReference type="ARBA" id="ARBA00022475"/>
    </source>
</evidence>
<evidence type="ECO:0000256" key="9">
    <source>
        <dbReference type="SAM" id="Phobius"/>
    </source>
</evidence>
<feature type="transmembrane region" description="Helical" evidence="9">
    <location>
        <begin position="373"/>
        <end position="393"/>
    </location>
</feature>
<feature type="domain" description="SSD" evidence="10">
    <location>
        <begin position="382"/>
        <end position="501"/>
    </location>
</feature>
<dbReference type="Gene3D" id="3.30.70.1430">
    <property type="entry name" value="Multidrug efflux transporter AcrB pore domain"/>
    <property type="match status" value="2"/>
</dbReference>
<feature type="transmembrane region" description="Helical" evidence="9">
    <location>
        <begin position="16"/>
        <end position="38"/>
    </location>
</feature>
<dbReference type="Gene3D" id="3.30.70.1440">
    <property type="entry name" value="Multidrug efflux transporter AcrB pore domain"/>
    <property type="match status" value="1"/>
</dbReference>
<feature type="transmembrane region" description="Helical" evidence="9">
    <location>
        <begin position="476"/>
        <end position="503"/>
    </location>
</feature>
<dbReference type="InterPro" id="IPR027463">
    <property type="entry name" value="AcrB_DN_DC_subdom"/>
</dbReference>
<gene>
    <name evidence="11" type="ORF">HHU12_00535</name>
</gene>
<evidence type="ECO:0000256" key="7">
    <source>
        <dbReference type="ARBA" id="ARBA00022989"/>
    </source>
</evidence>
<feature type="transmembrane region" description="Helical" evidence="9">
    <location>
        <begin position="981"/>
        <end position="1000"/>
    </location>
</feature>
<keyword evidence="4" id="KW-1003">Cell membrane</keyword>
<dbReference type="InterPro" id="IPR001036">
    <property type="entry name" value="Acrflvin-R"/>
</dbReference>
<keyword evidence="3" id="KW-0813">Transport</keyword>
<dbReference type="Gene3D" id="3.30.2090.10">
    <property type="entry name" value="Multidrug efflux transporter AcrB TolC docking domain, DN and DC subdomains"/>
    <property type="match status" value="2"/>
</dbReference>
<reference evidence="11 12" key="1">
    <citation type="submission" date="2020-04" db="EMBL/GenBank/DDBJ databases">
        <title>Flammeovirga sp. SR4, a novel species isolated from seawater.</title>
        <authorList>
            <person name="Wang X."/>
        </authorList>
    </citation>
    <scope>NUCLEOTIDE SEQUENCE [LARGE SCALE GENOMIC DNA]</scope>
    <source>
        <strain evidence="11 12">ATCC 23126</strain>
    </source>
</reference>
<dbReference type="Gene3D" id="3.30.70.1320">
    <property type="entry name" value="Multidrug efflux transporter AcrB pore domain like"/>
    <property type="match status" value="1"/>
</dbReference>
<dbReference type="Gene3D" id="1.20.1640.10">
    <property type="entry name" value="Multidrug efflux transporter AcrB transmembrane domain"/>
    <property type="match status" value="2"/>
</dbReference>
<evidence type="ECO:0000313" key="12">
    <source>
        <dbReference type="Proteomes" id="UP000576082"/>
    </source>
</evidence>
<evidence type="ECO:0000259" key="10">
    <source>
        <dbReference type="PROSITE" id="PS50156"/>
    </source>
</evidence>
<keyword evidence="6 9" id="KW-0812">Transmembrane</keyword>
<dbReference type="SUPFAM" id="SSF82714">
    <property type="entry name" value="Multidrug efflux transporter AcrB TolC docking domain, DN and DC subdomains"/>
    <property type="match status" value="2"/>
</dbReference>
<comment type="subcellular location">
    <subcellularLocation>
        <location evidence="1">Cell inner membrane</location>
        <topology evidence="1">Multi-pass membrane protein</topology>
    </subcellularLocation>
</comment>
<comment type="caution">
    <text evidence="11">The sequence shown here is derived from an EMBL/GenBank/DDBJ whole genome shotgun (WGS) entry which is preliminary data.</text>
</comment>
<dbReference type="Pfam" id="PF00873">
    <property type="entry name" value="ACR_tran"/>
    <property type="match status" value="1"/>
</dbReference>
<dbReference type="GO" id="GO:0005886">
    <property type="term" value="C:plasma membrane"/>
    <property type="evidence" value="ECO:0007669"/>
    <property type="project" value="UniProtKB-SubCell"/>
</dbReference>
<feature type="transmembrane region" description="Helical" evidence="9">
    <location>
        <begin position="932"/>
        <end position="953"/>
    </location>
</feature>
<feature type="transmembrane region" description="Helical" evidence="9">
    <location>
        <begin position="444"/>
        <end position="464"/>
    </location>
</feature>
<dbReference type="SUPFAM" id="SSF82866">
    <property type="entry name" value="Multidrug efflux transporter AcrB transmembrane domain"/>
    <property type="match status" value="2"/>
</dbReference>
<keyword evidence="7 9" id="KW-1133">Transmembrane helix</keyword>
<dbReference type="SUPFAM" id="SSF82693">
    <property type="entry name" value="Multidrug efflux transporter AcrB pore domain, PN1, PN2, PC1 and PC2 subdomains"/>
    <property type="match status" value="4"/>
</dbReference>
<keyword evidence="12" id="KW-1185">Reference proteome</keyword>
<keyword evidence="8 9" id="KW-0472">Membrane</keyword>
<dbReference type="AlphaFoldDB" id="A0A7X9RRR8"/>
<dbReference type="GO" id="GO:0042910">
    <property type="term" value="F:xenobiotic transmembrane transporter activity"/>
    <property type="evidence" value="ECO:0007669"/>
    <property type="project" value="TreeGrafter"/>
</dbReference>
<name>A0A7X9RRR8_9BACT</name>
<protein>
    <submittedName>
        <fullName evidence="11">Efflux RND transporter permease subunit</fullName>
    </submittedName>
</protein>
<accession>A0A7X9RRR8</accession>
<evidence type="ECO:0000256" key="3">
    <source>
        <dbReference type="ARBA" id="ARBA00022448"/>
    </source>
</evidence>